<dbReference type="InterPro" id="IPR036166">
    <property type="entry name" value="YxeA-like_sf"/>
</dbReference>
<dbReference type="Gene3D" id="2.40.50.480">
    <property type="match status" value="1"/>
</dbReference>
<dbReference type="SUPFAM" id="SSF159121">
    <property type="entry name" value="BC4932-like"/>
    <property type="match status" value="1"/>
</dbReference>
<evidence type="ECO:0000313" key="1">
    <source>
        <dbReference type="EMBL" id="EPC70867.1"/>
    </source>
</evidence>
<dbReference type="Pfam" id="PF06486">
    <property type="entry name" value="DUF1093"/>
    <property type="match status" value="1"/>
</dbReference>
<dbReference type="EMBL" id="ANKC01001153">
    <property type="protein sequence ID" value="EPC70867.1"/>
    <property type="molecule type" value="Genomic_DNA"/>
</dbReference>
<proteinExistence type="predicted"/>
<accession>S2QY27</accession>
<dbReference type="PATRIC" id="fig|1256206.3.peg.2484"/>
<name>S2QY27_LACPA</name>
<dbReference type="NCBIfam" id="TIGR01655">
    <property type="entry name" value="yxeA_fam"/>
    <property type="match status" value="1"/>
</dbReference>
<gene>
    <name evidence="1" type="ORF">Lpp126_16239</name>
</gene>
<reference evidence="1 2" key="1">
    <citation type="journal article" date="2013" name="PLoS ONE">
        <title>Lactobacillus paracasei comparative genomics: towards species pan-genome definition and exploitation of diversity.</title>
        <authorList>
            <person name="Smokvina T."/>
            <person name="Wels M."/>
            <person name="Polka J."/>
            <person name="Chervaux C."/>
            <person name="Brisse S."/>
            <person name="Boekhorst J."/>
            <person name="van Hylckama Vlieg J.E."/>
            <person name="Siezen R.J."/>
        </authorList>
    </citation>
    <scope>NUCLEOTIDE SEQUENCE [LARGE SCALE GENOMIC DNA]</scope>
    <source>
        <strain evidence="1 2">Lpp126</strain>
    </source>
</reference>
<dbReference type="AlphaFoldDB" id="S2QY27"/>
<organism evidence="1 2">
    <name type="scientific">Lacticaseibacillus paracasei subsp. paracasei Lpp126</name>
    <dbReference type="NCBI Taxonomy" id="1256206"/>
    <lineage>
        <taxon>Bacteria</taxon>
        <taxon>Bacillati</taxon>
        <taxon>Bacillota</taxon>
        <taxon>Bacilli</taxon>
        <taxon>Lactobacillales</taxon>
        <taxon>Lactobacillaceae</taxon>
        <taxon>Lacticaseibacillus</taxon>
    </lineage>
</organism>
<dbReference type="InterPro" id="IPR006542">
    <property type="entry name" value="DUF1093"/>
</dbReference>
<sequence>MNENHKERLWLTSFLAAIVATIAFSVYITEYQYGGDSYYMKIDSQPIISNVEVPVGISIQGYTYEGAAKNAQGKIKNLKLKTDEHDIGPFKSGQIIKITVNKTYGIVDYQRVTKKRDTTKSTIGCTLL</sequence>
<comment type="caution">
    <text evidence="1">The sequence shown here is derived from an EMBL/GenBank/DDBJ whole genome shotgun (WGS) entry which is preliminary data.</text>
</comment>
<protein>
    <recommendedName>
        <fullName evidence="3">YxeA family protein</fullName>
    </recommendedName>
</protein>
<evidence type="ECO:0000313" key="2">
    <source>
        <dbReference type="Proteomes" id="UP000014243"/>
    </source>
</evidence>
<evidence type="ECO:0008006" key="3">
    <source>
        <dbReference type="Google" id="ProtNLM"/>
    </source>
</evidence>
<dbReference type="Proteomes" id="UP000014243">
    <property type="component" value="Unassembled WGS sequence"/>
</dbReference>